<organism evidence="1 2">
    <name type="scientific">Paenibacillus albidus</name>
    <dbReference type="NCBI Taxonomy" id="2041023"/>
    <lineage>
        <taxon>Bacteria</taxon>
        <taxon>Bacillati</taxon>
        <taxon>Bacillota</taxon>
        <taxon>Bacilli</taxon>
        <taxon>Bacillales</taxon>
        <taxon>Paenibacillaceae</taxon>
        <taxon>Paenibacillus</taxon>
    </lineage>
</organism>
<reference evidence="1" key="2">
    <citation type="submission" date="2020-09" db="EMBL/GenBank/DDBJ databases">
        <authorList>
            <person name="Sun Q."/>
            <person name="Zhou Y."/>
        </authorList>
    </citation>
    <scope>NUCLEOTIDE SEQUENCE</scope>
    <source>
        <strain evidence="1">CGMCC 1.16134</strain>
    </source>
</reference>
<dbReference type="EMBL" id="BMKR01000036">
    <property type="protein sequence ID" value="GGG03675.1"/>
    <property type="molecule type" value="Genomic_DNA"/>
</dbReference>
<evidence type="ECO:0000313" key="2">
    <source>
        <dbReference type="Proteomes" id="UP000637643"/>
    </source>
</evidence>
<dbReference type="Proteomes" id="UP000637643">
    <property type="component" value="Unassembled WGS sequence"/>
</dbReference>
<comment type="caution">
    <text evidence="1">The sequence shown here is derived from an EMBL/GenBank/DDBJ whole genome shotgun (WGS) entry which is preliminary data.</text>
</comment>
<sequence>MFCYQDVVWTSQCQKNDQSELGFGAIIIYYVEEQKIKLNFTGSVGTSPITACEFTATYTFNRDKNEFIVDQIDVNPVEE</sequence>
<dbReference type="AlphaFoldDB" id="A0A917CYM9"/>
<gene>
    <name evidence="1" type="ORF">GCM10010912_55510</name>
</gene>
<keyword evidence="2" id="KW-1185">Reference proteome</keyword>
<dbReference type="RefSeq" id="WP_189030664.1">
    <property type="nucleotide sequence ID" value="NZ_BMKR01000036.1"/>
</dbReference>
<proteinExistence type="predicted"/>
<reference evidence="1" key="1">
    <citation type="journal article" date="2014" name="Int. J. Syst. Evol. Microbiol.">
        <title>Complete genome sequence of Corynebacterium casei LMG S-19264T (=DSM 44701T), isolated from a smear-ripened cheese.</title>
        <authorList>
            <consortium name="US DOE Joint Genome Institute (JGI-PGF)"/>
            <person name="Walter F."/>
            <person name="Albersmeier A."/>
            <person name="Kalinowski J."/>
            <person name="Ruckert C."/>
        </authorList>
    </citation>
    <scope>NUCLEOTIDE SEQUENCE</scope>
    <source>
        <strain evidence="1">CGMCC 1.16134</strain>
    </source>
</reference>
<accession>A0A917CYM9</accession>
<protein>
    <submittedName>
        <fullName evidence="1">Uncharacterized protein</fullName>
    </submittedName>
</protein>
<name>A0A917CYM9_9BACL</name>
<evidence type="ECO:0000313" key="1">
    <source>
        <dbReference type="EMBL" id="GGG03675.1"/>
    </source>
</evidence>